<evidence type="ECO:0000256" key="10">
    <source>
        <dbReference type="SAM" id="Coils"/>
    </source>
</evidence>
<accession>A0ABT5QMH1</accession>
<evidence type="ECO:0000313" key="14">
    <source>
        <dbReference type="Proteomes" id="UP001149821"/>
    </source>
</evidence>
<feature type="coiled-coil region" evidence="10">
    <location>
        <begin position="207"/>
        <end position="267"/>
    </location>
</feature>
<dbReference type="InterPro" id="IPR058781">
    <property type="entry name" value="HH_AprE-like"/>
</dbReference>
<dbReference type="Gene3D" id="1.10.287.470">
    <property type="entry name" value="Helix hairpin bin"/>
    <property type="match status" value="1"/>
</dbReference>
<dbReference type="EMBL" id="JAJUBB010000009">
    <property type="protein sequence ID" value="MDD1782187.1"/>
    <property type="molecule type" value="Genomic_DNA"/>
</dbReference>
<keyword evidence="8 9" id="KW-0472">Membrane</keyword>
<keyword evidence="10" id="KW-0175">Coiled coil</keyword>
<evidence type="ECO:0000256" key="7">
    <source>
        <dbReference type="ARBA" id="ARBA00022989"/>
    </source>
</evidence>
<dbReference type="Pfam" id="PF25994">
    <property type="entry name" value="HH_AprE"/>
    <property type="match status" value="1"/>
</dbReference>
<keyword evidence="14" id="KW-1185">Reference proteome</keyword>
<dbReference type="Proteomes" id="UP001149821">
    <property type="component" value="Unassembled WGS sequence"/>
</dbReference>
<keyword evidence="7 9" id="KW-1133">Transmembrane helix</keyword>
<dbReference type="RefSeq" id="WP_274142833.1">
    <property type="nucleotide sequence ID" value="NZ_JAJUBB010000009.1"/>
</dbReference>
<dbReference type="InterPro" id="IPR058982">
    <property type="entry name" value="Beta-barrel_AprE"/>
</dbReference>
<dbReference type="InterPro" id="IPR050739">
    <property type="entry name" value="MFP"/>
</dbReference>
<dbReference type="NCBIfam" id="TIGR01843">
    <property type="entry name" value="type_I_hlyD"/>
    <property type="match status" value="1"/>
</dbReference>
<comment type="subcellular location">
    <subcellularLocation>
        <location evidence="1 9">Cell inner membrane</location>
        <topology evidence="1 9">Single-pass membrane protein</topology>
    </subcellularLocation>
</comment>
<evidence type="ECO:0000256" key="6">
    <source>
        <dbReference type="ARBA" id="ARBA00022692"/>
    </source>
</evidence>
<dbReference type="Gene3D" id="2.40.30.170">
    <property type="match status" value="1"/>
</dbReference>
<feature type="transmembrane region" description="Helical" evidence="9">
    <location>
        <begin position="12"/>
        <end position="31"/>
    </location>
</feature>
<dbReference type="Pfam" id="PF26002">
    <property type="entry name" value="Beta-barrel_AprE"/>
    <property type="match status" value="1"/>
</dbReference>
<name>A0ABT5QMH1_9GAMM</name>
<feature type="domain" description="AprE-like long alpha-helical hairpin" evidence="11">
    <location>
        <begin position="86"/>
        <end position="276"/>
    </location>
</feature>
<proteinExistence type="inferred from homology"/>
<reference evidence="13" key="1">
    <citation type="submission" date="2021-12" db="EMBL/GenBank/DDBJ databases">
        <title>Enterovibrio ZSDZ35 sp. nov. and Enterovibrio ZSDZ42 sp. nov., isolated from coastal seawater in Qingdao.</title>
        <authorList>
            <person name="Zhang P."/>
        </authorList>
    </citation>
    <scope>NUCLEOTIDE SEQUENCE</scope>
    <source>
        <strain evidence="13">ZSDZ35</strain>
    </source>
</reference>
<keyword evidence="5 9" id="KW-0997">Cell inner membrane</keyword>
<dbReference type="InterPro" id="IPR010129">
    <property type="entry name" value="T1SS_HlyD"/>
</dbReference>
<comment type="similarity">
    <text evidence="2 9">Belongs to the membrane fusion protein (MFP) (TC 8.A.1) family.</text>
</comment>
<evidence type="ECO:0000256" key="9">
    <source>
        <dbReference type="RuleBase" id="RU365093"/>
    </source>
</evidence>
<dbReference type="PANTHER" id="PTHR30386:SF17">
    <property type="entry name" value="ALKALINE PROTEASE SECRETION PROTEIN APRE"/>
    <property type="match status" value="1"/>
</dbReference>
<evidence type="ECO:0000256" key="1">
    <source>
        <dbReference type="ARBA" id="ARBA00004377"/>
    </source>
</evidence>
<keyword evidence="4 9" id="KW-1003">Cell membrane</keyword>
<evidence type="ECO:0000256" key="4">
    <source>
        <dbReference type="ARBA" id="ARBA00022475"/>
    </source>
</evidence>
<evidence type="ECO:0000259" key="11">
    <source>
        <dbReference type="Pfam" id="PF25994"/>
    </source>
</evidence>
<evidence type="ECO:0000256" key="3">
    <source>
        <dbReference type="ARBA" id="ARBA00022448"/>
    </source>
</evidence>
<evidence type="ECO:0000313" key="13">
    <source>
        <dbReference type="EMBL" id="MDD1782187.1"/>
    </source>
</evidence>
<organism evidence="13 14">
    <name type="scientific">Enterovibrio qingdaonensis</name>
    <dbReference type="NCBI Taxonomy" id="2899818"/>
    <lineage>
        <taxon>Bacteria</taxon>
        <taxon>Pseudomonadati</taxon>
        <taxon>Pseudomonadota</taxon>
        <taxon>Gammaproteobacteria</taxon>
        <taxon>Vibrionales</taxon>
        <taxon>Vibrionaceae</taxon>
        <taxon>Enterovibrio</taxon>
    </lineage>
</organism>
<comment type="caution">
    <text evidence="13">The sequence shown here is derived from an EMBL/GenBank/DDBJ whole genome shotgun (WGS) entry which is preliminary data.</text>
</comment>
<evidence type="ECO:0000256" key="5">
    <source>
        <dbReference type="ARBA" id="ARBA00022519"/>
    </source>
</evidence>
<evidence type="ECO:0000256" key="8">
    <source>
        <dbReference type="ARBA" id="ARBA00023136"/>
    </source>
</evidence>
<keyword evidence="6 9" id="KW-0812">Transmembrane</keyword>
<gene>
    <name evidence="13" type="ORF">LRP49_13495</name>
</gene>
<protein>
    <recommendedName>
        <fullName evidence="9">Membrane fusion protein (MFP) family protein</fullName>
    </recommendedName>
</protein>
<dbReference type="PANTHER" id="PTHR30386">
    <property type="entry name" value="MEMBRANE FUSION SUBUNIT OF EMRAB-TOLC MULTIDRUG EFFLUX PUMP"/>
    <property type="match status" value="1"/>
</dbReference>
<dbReference type="Gene3D" id="2.40.50.100">
    <property type="match status" value="1"/>
</dbReference>
<keyword evidence="3 9" id="KW-0813">Transport</keyword>
<feature type="domain" description="AprE-like beta-barrel" evidence="12">
    <location>
        <begin position="319"/>
        <end position="407"/>
    </location>
</feature>
<dbReference type="PRINTS" id="PR01490">
    <property type="entry name" value="RTXTOXIND"/>
</dbReference>
<evidence type="ECO:0000256" key="2">
    <source>
        <dbReference type="ARBA" id="ARBA00009477"/>
    </source>
</evidence>
<sequence>MTEIPAVRRLSLIGFGFIALFFGTFGVWSVFSPLEGASIAPGVVIVDSQRKTVQHLEGGIIDKIQVSEGATIEKGQPLIILDDTQARAQLTQLISKQRNAIAREARLIAERDNQDAIVFDQSLLDQRTTDPRVEELLTNQQRIFEARRGFFTSQQEIIDKQLAQNRAEFEGQEKRLEIEKRRLSIIGEEIAGNRQLAEKGYVSKTQVLRLEREEAQILSTISQLQANASRLAQNIAENQAQLKEQELERIKEIVEALRESREEHYELDEQLASAQHVLERTIIVAPLSGTVLNLQVYSEEGVITPGQPLLDIVPIDEKMVIEARVNPADIDQVDHGMKAQIRLTALSMRAVKPLNGELLTVSADRLVDDQSGEAYYLARVQLTDDVSAVLDGIDLYPGMQAEVMLLTEPRTPIEYLTKPLTESLNRAFREE</sequence>
<dbReference type="SUPFAM" id="SSF111369">
    <property type="entry name" value="HlyD-like secretion proteins"/>
    <property type="match status" value="1"/>
</dbReference>
<evidence type="ECO:0000259" key="12">
    <source>
        <dbReference type="Pfam" id="PF26002"/>
    </source>
</evidence>